<evidence type="ECO:0000256" key="2">
    <source>
        <dbReference type="ARBA" id="ARBA00038358"/>
    </source>
</evidence>
<comment type="similarity">
    <text evidence="2">Belongs to the glycosyl hydrolase 88 family.</text>
</comment>
<evidence type="ECO:0000256" key="1">
    <source>
        <dbReference type="ARBA" id="ARBA00022801"/>
    </source>
</evidence>
<reference evidence="6" key="1">
    <citation type="submission" date="2016-11" db="EMBL/GenBank/DDBJ databases">
        <authorList>
            <person name="Varghese N."/>
            <person name="Submissions S."/>
        </authorList>
    </citation>
    <scope>NUCLEOTIDE SEQUENCE [LARGE SCALE GENOMIC DNA]</scope>
    <source>
        <strain evidence="6">DSM 27370</strain>
    </source>
</reference>
<gene>
    <name evidence="5" type="ORF">SAMN05444362_102472</name>
</gene>
<dbReference type="SUPFAM" id="SSF48208">
    <property type="entry name" value="Six-hairpin glycosidases"/>
    <property type="match status" value="1"/>
</dbReference>
<feature type="binding site" evidence="4">
    <location>
        <position position="372"/>
    </location>
    <ligand>
        <name>substrate</name>
    </ligand>
</feature>
<proteinExistence type="inferred from homology"/>
<dbReference type="Proteomes" id="UP000184480">
    <property type="component" value="Unassembled WGS sequence"/>
</dbReference>
<dbReference type="GO" id="GO:0052757">
    <property type="term" value="F:chondroitin hydrolase activity"/>
    <property type="evidence" value="ECO:0007669"/>
    <property type="project" value="TreeGrafter"/>
</dbReference>
<feature type="binding site" evidence="4">
    <location>
        <position position="259"/>
    </location>
    <ligand>
        <name>substrate</name>
    </ligand>
</feature>
<dbReference type="InterPro" id="IPR052369">
    <property type="entry name" value="UG_Glycosaminoglycan_Hydrolase"/>
</dbReference>
<keyword evidence="6" id="KW-1185">Reference proteome</keyword>
<feature type="binding site" evidence="4">
    <location>
        <position position="243"/>
    </location>
    <ligand>
        <name>substrate</name>
    </ligand>
</feature>
<keyword evidence="1 5" id="KW-0378">Hydrolase</keyword>
<dbReference type="InterPro" id="IPR008928">
    <property type="entry name" value="6-hairpin_glycosidase_sf"/>
</dbReference>
<dbReference type="PANTHER" id="PTHR36845:SF1">
    <property type="entry name" value="HYDROLASE, PUTATIVE (AFU_ORTHOLOGUE AFUA_7G05090)-RELATED"/>
    <property type="match status" value="1"/>
</dbReference>
<evidence type="ECO:0000256" key="3">
    <source>
        <dbReference type="PIRSR" id="PIRSR610905-1"/>
    </source>
</evidence>
<feature type="active site" description="Nucleophile" evidence="3">
    <location>
        <position position="123"/>
    </location>
</feature>
<dbReference type="PROSITE" id="PS51257">
    <property type="entry name" value="PROKAR_LIPOPROTEIN"/>
    <property type="match status" value="1"/>
</dbReference>
<feature type="binding site" evidence="4">
    <location>
        <position position="255"/>
    </location>
    <ligand>
        <name>substrate</name>
    </ligand>
</feature>
<dbReference type="Gene3D" id="1.50.10.10">
    <property type="match status" value="1"/>
</dbReference>
<feature type="active site" description="Proton donor" evidence="3">
    <location>
        <position position="183"/>
    </location>
</feature>
<accession>A0A1M4XCA0</accession>
<feature type="binding site" evidence="4">
    <location>
        <position position="123"/>
    </location>
    <ligand>
        <name>substrate</name>
    </ligand>
</feature>
<dbReference type="Pfam" id="PF07470">
    <property type="entry name" value="Glyco_hydro_88"/>
    <property type="match status" value="1"/>
</dbReference>
<dbReference type="GO" id="GO:0000272">
    <property type="term" value="P:polysaccharide catabolic process"/>
    <property type="evidence" value="ECO:0007669"/>
    <property type="project" value="TreeGrafter"/>
</dbReference>
<name>A0A1M4XCA0_9BACT</name>
<evidence type="ECO:0000313" key="6">
    <source>
        <dbReference type="Proteomes" id="UP000184480"/>
    </source>
</evidence>
<organism evidence="5 6">
    <name type="scientific">Dysgonomonas macrotermitis</name>
    <dbReference type="NCBI Taxonomy" id="1346286"/>
    <lineage>
        <taxon>Bacteria</taxon>
        <taxon>Pseudomonadati</taxon>
        <taxon>Bacteroidota</taxon>
        <taxon>Bacteroidia</taxon>
        <taxon>Bacteroidales</taxon>
        <taxon>Dysgonomonadaceae</taxon>
        <taxon>Dysgonomonas</taxon>
    </lineage>
</organism>
<dbReference type="AlphaFoldDB" id="A0A1M4XCA0"/>
<dbReference type="InterPro" id="IPR012341">
    <property type="entry name" value="6hp_glycosidase-like_sf"/>
</dbReference>
<dbReference type="STRING" id="1346286.SAMN05444362_102472"/>
<dbReference type="PANTHER" id="PTHR36845">
    <property type="entry name" value="HYDROLASE, PUTATIVE (AFU_ORTHOLOGUE AFUA_7G05090)-RELATED"/>
    <property type="match status" value="1"/>
</dbReference>
<dbReference type="EMBL" id="FQUC01000002">
    <property type="protein sequence ID" value="SHE91148.1"/>
    <property type="molecule type" value="Genomic_DNA"/>
</dbReference>
<evidence type="ECO:0000313" key="5">
    <source>
        <dbReference type="EMBL" id="SHE91148.1"/>
    </source>
</evidence>
<dbReference type="RefSeq" id="WP_062183943.1">
    <property type="nucleotide sequence ID" value="NZ_BBXL01000024.1"/>
</dbReference>
<evidence type="ECO:0000256" key="4">
    <source>
        <dbReference type="PIRSR" id="PIRSR610905-2"/>
    </source>
</evidence>
<dbReference type="InterPro" id="IPR010905">
    <property type="entry name" value="Glyco_hydro_88"/>
</dbReference>
<protein>
    <submittedName>
        <fullName evidence="5">Glycosyl Hydrolase Family 88</fullName>
    </submittedName>
</protein>
<feature type="binding site" evidence="4">
    <location>
        <position position="183"/>
    </location>
    <ligand>
        <name>substrate</name>
    </ligand>
</feature>
<sequence length="407" mass="47315">MKYILIVNLIIISFLSCKSTKSQEDIVAKDFGFAEKQFDFALTEIDQALSNDSTAAFKRLVSPRTIKPDGTLGMVASKDWCSGFFPGSLWYMYEYTKDKKWEVLARKFTDSIEREKINGGTHDMGFKMYCSFGNGLRLTHDTRYKDILLESAYTLITRYKPNAKIIRSWDHNTDKWQCPVIIDNMMNLELLFWAFKESKDSIFYHIAVNHAKTTMKNHFRSDYSTYHVIDYDSITGEVLKKNTHQGYAHESTWARGEAWAIYGYTMAYRETHLPEFLNQAKHVANFIFNNPNLPEDLIPYWDYNAPDIPNEPRDVSAATVTASALYELSQYDKANRDKYKEWADKIIENLSKHYLAKQGSDRGFLLLHSTGSKPMDSEVDVPLSYADYYFLEALLRKQKLEHNENLF</sequence>